<comment type="caution">
    <text evidence="7">The sequence shown here is derived from an EMBL/GenBank/DDBJ whole genome shotgun (WGS) entry which is preliminary data.</text>
</comment>
<keyword evidence="3" id="KW-0689">Ribosomal protein</keyword>
<dbReference type="GO" id="GO:0006412">
    <property type="term" value="P:translation"/>
    <property type="evidence" value="ECO:0007669"/>
    <property type="project" value="InterPro"/>
</dbReference>
<dbReference type="InterPro" id="IPR001705">
    <property type="entry name" value="Ribosomal_bL33"/>
</dbReference>
<reference evidence="7 8" key="1">
    <citation type="journal article" date="2015" name="BMC Genomics">
        <title>Insights from the genome of Ophiocordyceps polyrhachis-furcata to pathogenicity and host specificity in insect fungi.</title>
        <authorList>
            <person name="Wichadakul D."/>
            <person name="Kobmoo N."/>
            <person name="Ingsriswang S."/>
            <person name="Tangphatsornruang S."/>
            <person name="Chantasingh D."/>
            <person name="Luangsa-ard J.J."/>
            <person name="Eurwilaichitr L."/>
        </authorList>
    </citation>
    <scope>NUCLEOTIDE SEQUENCE [LARGE SCALE GENOMIC DNA]</scope>
    <source>
        <strain evidence="7 8">BCC 54312</strain>
    </source>
</reference>
<dbReference type="Gene3D" id="2.20.28.120">
    <property type="entry name" value="Ribosomal protein L33"/>
    <property type="match status" value="1"/>
</dbReference>
<dbReference type="GO" id="GO:0003735">
    <property type="term" value="F:structural constituent of ribosome"/>
    <property type="evidence" value="ECO:0007669"/>
    <property type="project" value="InterPro"/>
</dbReference>
<evidence type="ECO:0000256" key="6">
    <source>
        <dbReference type="ARBA" id="ARBA00035275"/>
    </source>
</evidence>
<dbReference type="Pfam" id="PF00471">
    <property type="entry name" value="Ribosomal_L33"/>
    <property type="match status" value="1"/>
</dbReference>
<accession>A0A367LRU2</accession>
<proteinExistence type="inferred from homology"/>
<dbReference type="Proteomes" id="UP000253664">
    <property type="component" value="Unassembled WGS sequence"/>
</dbReference>
<evidence type="ECO:0000256" key="2">
    <source>
        <dbReference type="ARBA" id="ARBA00007596"/>
    </source>
</evidence>
<dbReference type="NCBIfam" id="TIGR01023">
    <property type="entry name" value="rpmG_bact"/>
    <property type="match status" value="1"/>
</dbReference>
<dbReference type="InterPro" id="IPR052008">
    <property type="entry name" value="Mitoribosomal_protein_bL33"/>
</dbReference>
<dbReference type="OrthoDB" id="275534at2759"/>
<dbReference type="PANTHER" id="PTHR47037:SF1">
    <property type="entry name" value="LARGE RIBOSOMAL SUBUNIT PROTEIN BL33M"/>
    <property type="match status" value="1"/>
</dbReference>
<sequence length="59" mass="6783">MAKKAKPRLINVRIISMAMTGFFYTVKRARKAPMMGLLKYDPIVRAKVLFLETKKRPSA</sequence>
<name>A0A367LRU2_9HYPO</name>
<dbReference type="STRING" id="1330021.A0A367LRU2"/>
<evidence type="ECO:0000256" key="1">
    <source>
        <dbReference type="ARBA" id="ARBA00004173"/>
    </source>
</evidence>
<keyword evidence="4" id="KW-0496">Mitochondrion</keyword>
<protein>
    <recommendedName>
        <fullName evidence="6">Large ribosomal subunit protein bL33m</fullName>
    </recommendedName>
</protein>
<keyword evidence="5" id="KW-0687">Ribonucleoprotein</keyword>
<organism evidence="7 8">
    <name type="scientific">Ophiocordyceps polyrhachis-furcata BCC 54312</name>
    <dbReference type="NCBI Taxonomy" id="1330021"/>
    <lineage>
        <taxon>Eukaryota</taxon>
        <taxon>Fungi</taxon>
        <taxon>Dikarya</taxon>
        <taxon>Ascomycota</taxon>
        <taxon>Pezizomycotina</taxon>
        <taxon>Sordariomycetes</taxon>
        <taxon>Hypocreomycetidae</taxon>
        <taxon>Hypocreales</taxon>
        <taxon>Ophiocordycipitaceae</taxon>
        <taxon>Ophiocordyceps</taxon>
    </lineage>
</organism>
<evidence type="ECO:0000256" key="3">
    <source>
        <dbReference type="ARBA" id="ARBA00022980"/>
    </source>
</evidence>
<evidence type="ECO:0000313" key="8">
    <source>
        <dbReference type="Proteomes" id="UP000253664"/>
    </source>
</evidence>
<gene>
    <name evidence="7" type="ORF">L249_2690</name>
</gene>
<dbReference type="SUPFAM" id="SSF57829">
    <property type="entry name" value="Zn-binding ribosomal proteins"/>
    <property type="match status" value="1"/>
</dbReference>
<dbReference type="GO" id="GO:0005840">
    <property type="term" value="C:ribosome"/>
    <property type="evidence" value="ECO:0007669"/>
    <property type="project" value="UniProtKB-KW"/>
</dbReference>
<dbReference type="EMBL" id="LKCN02000001">
    <property type="protein sequence ID" value="RCI16952.1"/>
    <property type="molecule type" value="Genomic_DNA"/>
</dbReference>
<evidence type="ECO:0000313" key="7">
    <source>
        <dbReference type="EMBL" id="RCI16952.1"/>
    </source>
</evidence>
<keyword evidence="8" id="KW-1185">Reference proteome</keyword>
<evidence type="ECO:0000256" key="5">
    <source>
        <dbReference type="ARBA" id="ARBA00023274"/>
    </source>
</evidence>
<dbReference type="AlphaFoldDB" id="A0A367LRU2"/>
<dbReference type="GO" id="GO:1990904">
    <property type="term" value="C:ribonucleoprotein complex"/>
    <property type="evidence" value="ECO:0007669"/>
    <property type="project" value="UniProtKB-KW"/>
</dbReference>
<evidence type="ECO:0000256" key="4">
    <source>
        <dbReference type="ARBA" id="ARBA00023128"/>
    </source>
</evidence>
<dbReference type="GO" id="GO:0005739">
    <property type="term" value="C:mitochondrion"/>
    <property type="evidence" value="ECO:0007669"/>
    <property type="project" value="UniProtKB-SubCell"/>
</dbReference>
<comment type="subcellular location">
    <subcellularLocation>
        <location evidence="1">Mitochondrion</location>
    </subcellularLocation>
</comment>
<dbReference type="PANTHER" id="PTHR47037">
    <property type="entry name" value="39S RIBOSOMAL PROTEIN L33, MITOCHONDRIAL"/>
    <property type="match status" value="1"/>
</dbReference>
<comment type="similarity">
    <text evidence="2">Belongs to the bacterial ribosomal protein bL33 family.</text>
</comment>
<dbReference type="InterPro" id="IPR038584">
    <property type="entry name" value="Ribosomal_bL33_sf"/>
</dbReference>
<dbReference type="InterPro" id="IPR011332">
    <property type="entry name" value="Ribosomal_zn-bd"/>
</dbReference>